<dbReference type="Proteomes" id="UP000655588">
    <property type="component" value="Unassembled WGS sequence"/>
</dbReference>
<evidence type="ECO:0000313" key="3">
    <source>
        <dbReference type="EMBL" id="KAF3424474.1"/>
    </source>
</evidence>
<reference evidence="3" key="1">
    <citation type="submission" date="2019-11" db="EMBL/GenBank/DDBJ databases">
        <title>The nuclear and mitochondrial genomes of Frieseomelitta varia - a highly eusocial stingless bee (Meliponini) with a permanently sterile worker caste.</title>
        <authorList>
            <person name="Freitas F.C.P."/>
            <person name="Lourenco A.P."/>
            <person name="Nunes F.M.F."/>
            <person name="Paschoal A.R."/>
            <person name="Abreu F.C.P."/>
            <person name="Barbin F.O."/>
            <person name="Bataglia L."/>
            <person name="Cardoso-Junior C.A.M."/>
            <person name="Cervoni M.S."/>
            <person name="Silva S.R."/>
            <person name="Dalarmi F."/>
            <person name="Del Lama M.A."/>
            <person name="Depintor T.S."/>
            <person name="Ferreira K.M."/>
            <person name="Goria P.S."/>
            <person name="Jaskot M.C."/>
            <person name="Lago D.C."/>
            <person name="Luna-Lucena D."/>
            <person name="Moda L.M."/>
            <person name="Nascimento L."/>
            <person name="Pedrino M."/>
            <person name="Rabico F.O."/>
            <person name="Sanches F.C."/>
            <person name="Santos D.E."/>
            <person name="Santos C.G."/>
            <person name="Vieira J."/>
            <person name="Lopes T.F."/>
            <person name="Barchuk A.R."/>
            <person name="Hartfelder K."/>
            <person name="Simoes Z.L.P."/>
            <person name="Bitondi M.M.G."/>
            <person name="Pinheiro D.G."/>
        </authorList>
    </citation>
    <scope>NUCLEOTIDE SEQUENCE</scope>
    <source>
        <strain evidence="3">USP_RPSP 00005682</strain>
        <tissue evidence="3">Whole individual</tissue>
    </source>
</reference>
<keyword evidence="2" id="KW-0732">Signal</keyword>
<keyword evidence="4" id="KW-1185">Reference proteome</keyword>
<feature type="transmembrane region" description="Helical" evidence="1">
    <location>
        <begin position="146"/>
        <end position="166"/>
    </location>
</feature>
<accession>A0A833R9A3</accession>
<keyword evidence="1" id="KW-0812">Transmembrane</keyword>
<dbReference type="GO" id="GO:0016020">
    <property type="term" value="C:membrane"/>
    <property type="evidence" value="ECO:0007669"/>
    <property type="project" value="TreeGrafter"/>
</dbReference>
<gene>
    <name evidence="3" type="ORF">E2986_06026</name>
</gene>
<dbReference type="Pfam" id="PF07898">
    <property type="entry name" value="DUF1676"/>
    <property type="match status" value="1"/>
</dbReference>
<dbReference type="InterPro" id="IPR012464">
    <property type="entry name" value="DUF1676"/>
</dbReference>
<sequence length="219" mass="24379">MTTRLAGQFASNMLRCTILVLQLFGLLATCCSTVLYRNTHSELSIAPADCSQSENSTECATKNVRDIEGRSNEAASAKEVKMIRLKELENNDVAVEEVIILQGITCKCVFLGRRKKNKGYGQMLMYFLGASKLTMLYVLVNAVAAIAGKALIVGKVALAIATAIALKKAFEHKEKVSYEIIKHPYHSSEHSYSTGIEYDHHGGYGENNFNYRKRRRILH</sequence>
<dbReference type="AlphaFoldDB" id="A0A833R9A3"/>
<protein>
    <submittedName>
        <fullName evidence="3">Uncharacterized protein</fullName>
    </submittedName>
</protein>
<feature type="chain" id="PRO_5032721218" evidence="2">
    <location>
        <begin position="29"/>
        <end position="219"/>
    </location>
</feature>
<keyword evidence="1" id="KW-1133">Transmembrane helix</keyword>
<feature type="signal peptide" evidence="2">
    <location>
        <begin position="1"/>
        <end position="28"/>
    </location>
</feature>
<evidence type="ECO:0000313" key="4">
    <source>
        <dbReference type="Proteomes" id="UP000655588"/>
    </source>
</evidence>
<evidence type="ECO:0000256" key="2">
    <source>
        <dbReference type="SAM" id="SignalP"/>
    </source>
</evidence>
<name>A0A833R9A3_9HYME</name>
<dbReference type="PANTHER" id="PTHR21879">
    <property type="entry name" value="FI03362P-RELATED-RELATED"/>
    <property type="match status" value="1"/>
</dbReference>
<evidence type="ECO:0000256" key="1">
    <source>
        <dbReference type="SAM" id="Phobius"/>
    </source>
</evidence>
<feature type="transmembrane region" description="Helical" evidence="1">
    <location>
        <begin position="123"/>
        <end position="140"/>
    </location>
</feature>
<keyword evidence="1" id="KW-0472">Membrane</keyword>
<organism evidence="3 4">
    <name type="scientific">Frieseomelitta varia</name>
    <dbReference type="NCBI Taxonomy" id="561572"/>
    <lineage>
        <taxon>Eukaryota</taxon>
        <taxon>Metazoa</taxon>
        <taxon>Ecdysozoa</taxon>
        <taxon>Arthropoda</taxon>
        <taxon>Hexapoda</taxon>
        <taxon>Insecta</taxon>
        <taxon>Pterygota</taxon>
        <taxon>Neoptera</taxon>
        <taxon>Endopterygota</taxon>
        <taxon>Hymenoptera</taxon>
        <taxon>Apocrita</taxon>
        <taxon>Aculeata</taxon>
        <taxon>Apoidea</taxon>
        <taxon>Anthophila</taxon>
        <taxon>Apidae</taxon>
        <taxon>Frieseomelitta</taxon>
    </lineage>
</organism>
<proteinExistence type="predicted"/>
<comment type="caution">
    <text evidence="3">The sequence shown here is derived from an EMBL/GenBank/DDBJ whole genome shotgun (WGS) entry which is preliminary data.</text>
</comment>
<dbReference type="EMBL" id="WNWW01000463">
    <property type="protein sequence ID" value="KAF3424474.1"/>
    <property type="molecule type" value="Genomic_DNA"/>
</dbReference>